<sequence>MLVKGRLYSSILAPVRDSATQVREAVKEATEKIATDLEVDSVDSRLAHLIEAKQSVLARWKGQRLYRRLHKKVSELNKLIEEHCKLLSRQQWATVG</sequence>
<reference evidence="1 2" key="1">
    <citation type="journal article" date="2020" name="Cell">
        <title>Large-Scale Comparative Analyses of Tick Genomes Elucidate Their Genetic Diversity and Vector Capacities.</title>
        <authorList>
            <consortium name="Tick Genome and Microbiome Consortium (TIGMIC)"/>
            <person name="Jia N."/>
            <person name="Wang J."/>
            <person name="Shi W."/>
            <person name="Du L."/>
            <person name="Sun Y."/>
            <person name="Zhan W."/>
            <person name="Jiang J.F."/>
            <person name="Wang Q."/>
            <person name="Zhang B."/>
            <person name="Ji P."/>
            <person name="Bell-Sakyi L."/>
            <person name="Cui X.M."/>
            <person name="Yuan T.T."/>
            <person name="Jiang B.G."/>
            <person name="Yang W.F."/>
            <person name="Lam T.T."/>
            <person name="Chang Q.C."/>
            <person name="Ding S.J."/>
            <person name="Wang X.J."/>
            <person name="Zhu J.G."/>
            <person name="Ruan X.D."/>
            <person name="Zhao L."/>
            <person name="Wei J.T."/>
            <person name="Ye R.Z."/>
            <person name="Que T.C."/>
            <person name="Du C.H."/>
            <person name="Zhou Y.H."/>
            <person name="Cheng J.X."/>
            <person name="Dai P.F."/>
            <person name="Guo W.B."/>
            <person name="Han X.H."/>
            <person name="Huang E.J."/>
            <person name="Li L.F."/>
            <person name="Wei W."/>
            <person name="Gao Y.C."/>
            <person name="Liu J.Z."/>
            <person name="Shao H.Z."/>
            <person name="Wang X."/>
            <person name="Wang C.C."/>
            <person name="Yang T.C."/>
            <person name="Huo Q.B."/>
            <person name="Li W."/>
            <person name="Chen H.Y."/>
            <person name="Chen S.E."/>
            <person name="Zhou L.G."/>
            <person name="Ni X.B."/>
            <person name="Tian J.H."/>
            <person name="Sheng Y."/>
            <person name="Liu T."/>
            <person name="Pan Y.S."/>
            <person name="Xia L.Y."/>
            <person name="Li J."/>
            <person name="Zhao F."/>
            <person name="Cao W.C."/>
        </authorList>
    </citation>
    <scope>NUCLEOTIDE SEQUENCE [LARGE SCALE GENOMIC DNA]</scope>
    <source>
        <strain evidence="1">HaeL-2018</strain>
    </source>
</reference>
<dbReference type="AlphaFoldDB" id="A0A9J6FW10"/>
<comment type="caution">
    <text evidence="1">The sequence shown here is derived from an EMBL/GenBank/DDBJ whole genome shotgun (WGS) entry which is preliminary data.</text>
</comment>
<dbReference type="EMBL" id="JABSTR010000004">
    <property type="protein sequence ID" value="KAH9366963.1"/>
    <property type="molecule type" value="Genomic_DNA"/>
</dbReference>
<organism evidence="1 2">
    <name type="scientific">Haemaphysalis longicornis</name>
    <name type="common">Bush tick</name>
    <dbReference type="NCBI Taxonomy" id="44386"/>
    <lineage>
        <taxon>Eukaryota</taxon>
        <taxon>Metazoa</taxon>
        <taxon>Ecdysozoa</taxon>
        <taxon>Arthropoda</taxon>
        <taxon>Chelicerata</taxon>
        <taxon>Arachnida</taxon>
        <taxon>Acari</taxon>
        <taxon>Parasitiformes</taxon>
        <taxon>Ixodida</taxon>
        <taxon>Ixodoidea</taxon>
        <taxon>Ixodidae</taxon>
        <taxon>Haemaphysalinae</taxon>
        <taxon>Haemaphysalis</taxon>
    </lineage>
</organism>
<dbReference type="VEuPathDB" id="VectorBase:HLOH_061714"/>
<dbReference type="Proteomes" id="UP000821853">
    <property type="component" value="Chromosome 2"/>
</dbReference>
<gene>
    <name evidence="1" type="ORF">HPB48_018549</name>
</gene>
<name>A0A9J6FW10_HAELO</name>
<protein>
    <submittedName>
        <fullName evidence="1">Uncharacterized protein</fullName>
    </submittedName>
</protein>
<proteinExistence type="predicted"/>
<dbReference type="OrthoDB" id="6509762at2759"/>
<keyword evidence="2" id="KW-1185">Reference proteome</keyword>
<evidence type="ECO:0000313" key="1">
    <source>
        <dbReference type="EMBL" id="KAH9366963.1"/>
    </source>
</evidence>
<evidence type="ECO:0000313" key="2">
    <source>
        <dbReference type="Proteomes" id="UP000821853"/>
    </source>
</evidence>
<accession>A0A9J6FW10</accession>